<evidence type="ECO:0000313" key="2">
    <source>
        <dbReference type="Proteomes" id="UP001443914"/>
    </source>
</evidence>
<proteinExistence type="predicted"/>
<dbReference type="Proteomes" id="UP001443914">
    <property type="component" value="Unassembled WGS sequence"/>
</dbReference>
<sequence>MKLIIENRGSVIEWIELLPEMETNIQLRMTHRPAYIETTFGIIALVLFLRDWFEEDLMGSFVPFGGFFPTPSDFRAPLAGMRAPFTRCNECNVSYEKELRATPKEGSSVSVAGDQSSTLPSWLQSAEADPSKAREVVAQYLVFQHNPDSYSFTIQQIDEIRDLWGKFVLQTTSAMNDKQQEQT</sequence>
<dbReference type="EMBL" id="JBDFQZ010000012">
    <property type="protein sequence ID" value="KAK9673812.1"/>
    <property type="molecule type" value="Genomic_DNA"/>
</dbReference>
<reference evidence="1" key="1">
    <citation type="submission" date="2024-03" db="EMBL/GenBank/DDBJ databases">
        <title>WGS assembly of Saponaria officinalis var. Norfolk2.</title>
        <authorList>
            <person name="Jenkins J."/>
            <person name="Shu S."/>
            <person name="Grimwood J."/>
            <person name="Barry K."/>
            <person name="Goodstein D."/>
            <person name="Schmutz J."/>
            <person name="Leebens-Mack J."/>
            <person name="Osbourn A."/>
        </authorList>
    </citation>
    <scope>NUCLEOTIDE SEQUENCE [LARGE SCALE GENOMIC DNA]</scope>
    <source>
        <strain evidence="1">JIC</strain>
    </source>
</reference>
<accession>A0AAW1HCR2</accession>
<evidence type="ECO:0000313" key="1">
    <source>
        <dbReference type="EMBL" id="KAK9673812.1"/>
    </source>
</evidence>
<keyword evidence="2" id="KW-1185">Reference proteome</keyword>
<name>A0AAW1HCR2_SAPOF</name>
<organism evidence="1 2">
    <name type="scientific">Saponaria officinalis</name>
    <name type="common">Common soapwort</name>
    <name type="synonym">Lychnis saponaria</name>
    <dbReference type="NCBI Taxonomy" id="3572"/>
    <lineage>
        <taxon>Eukaryota</taxon>
        <taxon>Viridiplantae</taxon>
        <taxon>Streptophyta</taxon>
        <taxon>Embryophyta</taxon>
        <taxon>Tracheophyta</taxon>
        <taxon>Spermatophyta</taxon>
        <taxon>Magnoliopsida</taxon>
        <taxon>eudicotyledons</taxon>
        <taxon>Gunneridae</taxon>
        <taxon>Pentapetalae</taxon>
        <taxon>Caryophyllales</taxon>
        <taxon>Caryophyllaceae</taxon>
        <taxon>Caryophylleae</taxon>
        <taxon>Saponaria</taxon>
    </lineage>
</organism>
<dbReference type="AlphaFoldDB" id="A0AAW1HCR2"/>
<comment type="caution">
    <text evidence="1">The sequence shown here is derived from an EMBL/GenBank/DDBJ whole genome shotgun (WGS) entry which is preliminary data.</text>
</comment>
<protein>
    <submittedName>
        <fullName evidence="1">Uncharacterized protein</fullName>
    </submittedName>
</protein>
<gene>
    <name evidence="1" type="ORF">RND81_12G191800</name>
</gene>